<feature type="compositionally biased region" description="Polar residues" evidence="1">
    <location>
        <begin position="124"/>
        <end position="135"/>
    </location>
</feature>
<dbReference type="EMBL" id="BLLF01000135">
    <property type="protein sequence ID" value="GFH08078.1"/>
    <property type="molecule type" value="Genomic_DNA"/>
</dbReference>
<feature type="compositionally biased region" description="Polar residues" evidence="1">
    <location>
        <begin position="34"/>
        <end position="52"/>
    </location>
</feature>
<accession>A0A699YJJ0</accession>
<feature type="compositionally biased region" description="Low complexity" evidence="1">
    <location>
        <begin position="184"/>
        <end position="201"/>
    </location>
</feature>
<feature type="compositionally biased region" description="Low complexity" evidence="1">
    <location>
        <begin position="111"/>
        <end position="122"/>
    </location>
</feature>
<protein>
    <submittedName>
        <fullName evidence="2">Uncharacterized protein</fullName>
    </submittedName>
</protein>
<name>A0A699YJJ0_HAELA</name>
<evidence type="ECO:0000313" key="3">
    <source>
        <dbReference type="Proteomes" id="UP000485058"/>
    </source>
</evidence>
<dbReference type="AlphaFoldDB" id="A0A699YJJ0"/>
<organism evidence="2 3">
    <name type="scientific">Haematococcus lacustris</name>
    <name type="common">Green alga</name>
    <name type="synonym">Haematococcus pluvialis</name>
    <dbReference type="NCBI Taxonomy" id="44745"/>
    <lineage>
        <taxon>Eukaryota</taxon>
        <taxon>Viridiplantae</taxon>
        <taxon>Chlorophyta</taxon>
        <taxon>core chlorophytes</taxon>
        <taxon>Chlorophyceae</taxon>
        <taxon>CS clade</taxon>
        <taxon>Chlamydomonadales</taxon>
        <taxon>Haematococcaceae</taxon>
        <taxon>Haematococcus</taxon>
    </lineage>
</organism>
<gene>
    <name evidence="2" type="ORF">HaLaN_02985</name>
</gene>
<feature type="region of interest" description="Disordered" evidence="1">
    <location>
        <begin position="111"/>
        <end position="256"/>
    </location>
</feature>
<reference evidence="2 3" key="1">
    <citation type="submission" date="2020-02" db="EMBL/GenBank/DDBJ databases">
        <title>Draft genome sequence of Haematococcus lacustris strain NIES-144.</title>
        <authorList>
            <person name="Morimoto D."/>
            <person name="Nakagawa S."/>
            <person name="Yoshida T."/>
            <person name="Sawayama S."/>
        </authorList>
    </citation>
    <scope>NUCLEOTIDE SEQUENCE [LARGE SCALE GENOMIC DNA]</scope>
    <source>
        <strain evidence="2 3">NIES-144</strain>
    </source>
</reference>
<keyword evidence="3" id="KW-1185">Reference proteome</keyword>
<feature type="compositionally biased region" description="Polar residues" evidence="1">
    <location>
        <begin position="240"/>
        <end position="256"/>
    </location>
</feature>
<evidence type="ECO:0000313" key="2">
    <source>
        <dbReference type="EMBL" id="GFH08078.1"/>
    </source>
</evidence>
<feature type="compositionally biased region" description="Basic and acidic residues" evidence="1">
    <location>
        <begin position="53"/>
        <end position="63"/>
    </location>
</feature>
<proteinExistence type="predicted"/>
<dbReference type="Proteomes" id="UP000485058">
    <property type="component" value="Unassembled WGS sequence"/>
</dbReference>
<sequence>MQAGWQTEPSQANLSQRSRSEVRNKAAPTPRAMEQQNTGSKSTSDVDSSQYNEQERVSTHDRASTSGLNAAWQSILASEAAYVIASSGTILFNKHALSFFADKAEEATSTTAAAAQHADAASLPQPSYTYPSPGSSMREPSYGTGHSLGNPTYQFVDPPPRKPGFSLSEPNPFAAPSRPPVAQPSGPSSSVPYVYPSPGSSMREPSYGYSMKDPVYQVDPAPGTAPDTTKIAKPAFDPAATSSQKVATDAQASVSK</sequence>
<feature type="region of interest" description="Disordered" evidence="1">
    <location>
        <begin position="1"/>
        <end position="66"/>
    </location>
</feature>
<comment type="caution">
    <text evidence="2">The sequence shown here is derived from an EMBL/GenBank/DDBJ whole genome shotgun (WGS) entry which is preliminary data.</text>
</comment>
<feature type="compositionally biased region" description="Polar residues" evidence="1">
    <location>
        <begin position="1"/>
        <end position="17"/>
    </location>
</feature>
<evidence type="ECO:0000256" key="1">
    <source>
        <dbReference type="SAM" id="MobiDB-lite"/>
    </source>
</evidence>